<dbReference type="InterPro" id="IPR003474">
    <property type="entry name" value="Glcn_transporter"/>
</dbReference>
<gene>
    <name evidence="1" type="ORF">SAMN05878482_103458</name>
</gene>
<reference evidence="1 2" key="1">
    <citation type="submission" date="2017-01" db="EMBL/GenBank/DDBJ databases">
        <authorList>
            <person name="Varghese N."/>
            <person name="Submissions S."/>
        </authorList>
    </citation>
    <scope>NUCLEOTIDE SEQUENCE [LARGE SCALE GENOMIC DNA]</scope>
    <source>
        <strain evidence="1 2">RUG2-6</strain>
    </source>
</reference>
<dbReference type="EMBL" id="FTMX01000003">
    <property type="protein sequence ID" value="SIR37313.1"/>
    <property type="molecule type" value="Genomic_DNA"/>
</dbReference>
<dbReference type="AlphaFoldDB" id="A0A9X8R9G0"/>
<organism evidence="1 2">
    <name type="scientific">Peribacillus simplex</name>
    <dbReference type="NCBI Taxonomy" id="1478"/>
    <lineage>
        <taxon>Bacteria</taxon>
        <taxon>Bacillati</taxon>
        <taxon>Bacillota</taxon>
        <taxon>Bacilli</taxon>
        <taxon>Bacillales</taxon>
        <taxon>Bacillaceae</taxon>
        <taxon>Peribacillus</taxon>
    </lineage>
</organism>
<dbReference type="GO" id="GO:0015128">
    <property type="term" value="F:gluconate transmembrane transporter activity"/>
    <property type="evidence" value="ECO:0007669"/>
    <property type="project" value="InterPro"/>
</dbReference>
<proteinExistence type="predicted"/>
<evidence type="ECO:0000313" key="1">
    <source>
        <dbReference type="EMBL" id="SIR37313.1"/>
    </source>
</evidence>
<dbReference type="Pfam" id="PF02447">
    <property type="entry name" value="GntP_permease"/>
    <property type="match status" value="1"/>
</dbReference>
<dbReference type="RefSeq" id="WP_397222297.1">
    <property type="nucleotide sequence ID" value="NZ_FTMX01000003.1"/>
</dbReference>
<comment type="caution">
    <text evidence="1">The sequence shown here is derived from an EMBL/GenBank/DDBJ whole genome shotgun (WGS) entry which is preliminary data.</text>
</comment>
<name>A0A9X8R9G0_9BACI</name>
<sequence>MIKELLNLTGAQTLKSWTMETIKSVVSLILILLLSSIV</sequence>
<accession>A0A9X8R9G0</accession>
<dbReference type="Proteomes" id="UP000185829">
    <property type="component" value="Unassembled WGS sequence"/>
</dbReference>
<dbReference type="GO" id="GO:0016020">
    <property type="term" value="C:membrane"/>
    <property type="evidence" value="ECO:0007669"/>
    <property type="project" value="InterPro"/>
</dbReference>
<evidence type="ECO:0000313" key="2">
    <source>
        <dbReference type="Proteomes" id="UP000185829"/>
    </source>
</evidence>
<protein>
    <submittedName>
        <fullName evidence="1">GntP family permease</fullName>
    </submittedName>
</protein>